<sequence length="506" mass="53204">MIISTITFVALAASVKGQVVSSATAAVGSAVTGATSAAGSAVSSATAAVVSAASSIAVSDLPLPSGFPTSLANYTDILSGTLNFPNASTIESDLNLNDTEVAQLPLSALVIPGYANFTNGTWNLRVQGLAYKLPALNDSQLDDAADKYLPGVGNLTLNSTEETLLRNRTHDLLAIPHSNENLTFLVSASNSSTSVVNITLSQPTDASGEFDEFVMLPSSLGLSNSSTTQHITLYGQNLSGPANGSAILVPTSGYSIVSDIDDVLRITKVYQPITGLRNSFAEKYVNLPGMPELFEHWESTLPGVAFHYDTTTPAQLTRTYVEYLFGNYPVGSLDMRPINLTEPSAIFDARQTSLVRLFETFPDRKFVLIGDTSSSTLLSAYPSIAQQFPDQIGCIFIRNTSATDGADELPFDTSGFANLSNSTYFFYTVPEDLYNLNINGGQCRNDSIPQNLTFGEMGGPFTNGSTNPLSSSSSDSTSTSGARIVGAGLGTVVVAMIVGVISGVGF</sequence>
<organism evidence="5 6">
    <name type="scientific">Saitoella complicata (strain BCRC 22490 / CBS 7301 / JCM 7358 / NBRC 10748 / NRRL Y-17804)</name>
    <dbReference type="NCBI Taxonomy" id="698492"/>
    <lineage>
        <taxon>Eukaryota</taxon>
        <taxon>Fungi</taxon>
        <taxon>Dikarya</taxon>
        <taxon>Ascomycota</taxon>
        <taxon>Taphrinomycotina</taxon>
        <taxon>Taphrinomycotina incertae sedis</taxon>
        <taxon>Saitoella</taxon>
    </lineage>
</organism>
<gene>
    <name evidence="5" type="ORF">G7K_6736-t1</name>
</gene>
<keyword evidence="2" id="KW-1133">Transmembrane helix</keyword>
<evidence type="ECO:0000256" key="1">
    <source>
        <dbReference type="SAM" id="MobiDB-lite"/>
    </source>
</evidence>
<dbReference type="GO" id="GO:0008195">
    <property type="term" value="F:phosphatidate phosphatase activity"/>
    <property type="evidence" value="ECO:0007669"/>
    <property type="project" value="InterPro"/>
</dbReference>
<reference evidence="5 6" key="1">
    <citation type="journal article" date="2011" name="J. Gen. Appl. Microbiol.">
        <title>Draft genome sequencing of the enigmatic yeast Saitoella complicata.</title>
        <authorList>
            <person name="Nishida H."/>
            <person name="Hamamoto M."/>
            <person name="Sugiyama J."/>
        </authorList>
    </citation>
    <scope>NUCLEOTIDE SEQUENCE [LARGE SCALE GENOMIC DNA]</scope>
    <source>
        <strain evidence="5 6">NRRL Y-17804</strain>
    </source>
</reference>
<evidence type="ECO:0000313" key="5">
    <source>
        <dbReference type="EMBL" id="GAO52664.1"/>
    </source>
</evidence>
<proteinExistence type="predicted"/>
<evidence type="ECO:0000259" key="4">
    <source>
        <dbReference type="Pfam" id="PF09949"/>
    </source>
</evidence>
<evidence type="ECO:0000256" key="3">
    <source>
        <dbReference type="SAM" id="SignalP"/>
    </source>
</evidence>
<evidence type="ECO:0000256" key="2">
    <source>
        <dbReference type="SAM" id="Phobius"/>
    </source>
</evidence>
<dbReference type="Proteomes" id="UP000033140">
    <property type="component" value="Unassembled WGS sequence"/>
</dbReference>
<keyword evidence="3" id="KW-0732">Signal</keyword>
<dbReference type="EMBL" id="BACD03000079">
    <property type="protein sequence ID" value="GAO52664.1"/>
    <property type="molecule type" value="Genomic_DNA"/>
</dbReference>
<keyword evidence="2" id="KW-0472">Membrane</keyword>
<dbReference type="Pfam" id="PF09949">
    <property type="entry name" value="APP1_cat"/>
    <property type="match status" value="1"/>
</dbReference>
<feature type="region of interest" description="Disordered" evidence="1">
    <location>
        <begin position="455"/>
        <end position="477"/>
    </location>
</feature>
<name>A0A0E9NS13_SAICN</name>
<keyword evidence="2" id="KW-0812">Transmembrane</keyword>
<dbReference type="InterPro" id="IPR019236">
    <property type="entry name" value="APP1_cat"/>
</dbReference>
<dbReference type="OMA" id="FTPWMNM"/>
<comment type="caution">
    <text evidence="5">The sequence shown here is derived from an EMBL/GenBank/DDBJ whole genome shotgun (WGS) entry which is preliminary data.</text>
</comment>
<reference evidence="5 6" key="3">
    <citation type="journal article" date="2015" name="Genome Announc.">
        <title>Draft Genome Sequence of the Archiascomycetous Yeast Saitoella complicata.</title>
        <authorList>
            <person name="Yamauchi K."/>
            <person name="Kondo S."/>
            <person name="Hamamoto M."/>
            <person name="Takahashi Y."/>
            <person name="Ogura Y."/>
            <person name="Hayashi T."/>
            <person name="Nishida H."/>
        </authorList>
    </citation>
    <scope>NUCLEOTIDE SEQUENCE [LARGE SCALE GENOMIC DNA]</scope>
    <source>
        <strain evidence="5 6">NRRL Y-17804</strain>
    </source>
</reference>
<evidence type="ECO:0000313" key="6">
    <source>
        <dbReference type="Proteomes" id="UP000033140"/>
    </source>
</evidence>
<feature type="transmembrane region" description="Helical" evidence="2">
    <location>
        <begin position="484"/>
        <end position="504"/>
    </location>
</feature>
<feature type="signal peptide" evidence="3">
    <location>
        <begin position="1"/>
        <end position="17"/>
    </location>
</feature>
<dbReference type="AlphaFoldDB" id="A0A0E9NS13"/>
<reference evidence="5 6" key="2">
    <citation type="journal article" date="2014" name="J. Gen. Appl. Microbiol.">
        <title>The early diverging ascomycetous budding yeast Saitoella complicata has three histone deacetylases belonging to the Clr6, Hos2, and Rpd3 lineages.</title>
        <authorList>
            <person name="Nishida H."/>
            <person name="Matsumoto T."/>
            <person name="Kondo S."/>
            <person name="Hamamoto M."/>
            <person name="Yoshikawa H."/>
        </authorList>
    </citation>
    <scope>NUCLEOTIDE SEQUENCE [LARGE SCALE GENOMIC DNA]</scope>
    <source>
        <strain evidence="5 6">NRRL Y-17804</strain>
    </source>
</reference>
<protein>
    <recommendedName>
        <fullName evidence="4">Phosphatidate phosphatase APP1 catalytic domain-containing protein</fullName>
    </recommendedName>
</protein>
<dbReference type="STRING" id="698492.A0A0E9NS13"/>
<dbReference type="GO" id="GO:0030479">
    <property type="term" value="C:actin cortical patch"/>
    <property type="evidence" value="ECO:0007669"/>
    <property type="project" value="TreeGrafter"/>
</dbReference>
<dbReference type="PANTHER" id="PTHR28208">
    <property type="entry name" value="PHOSPHATIDATE PHOSPHATASE APP1"/>
    <property type="match status" value="1"/>
</dbReference>
<keyword evidence="6" id="KW-1185">Reference proteome</keyword>
<feature type="chain" id="PRO_5002430749" description="Phosphatidate phosphatase APP1 catalytic domain-containing protein" evidence="3">
    <location>
        <begin position="18"/>
        <end position="506"/>
    </location>
</feature>
<dbReference type="PANTHER" id="PTHR28208:SF2">
    <property type="entry name" value="PHOSPHATIDATE PHOSPHATASE APP1 CATALYTIC DOMAIN-CONTAINING PROTEIN"/>
    <property type="match status" value="1"/>
</dbReference>
<accession>A0A0E9NS13</accession>
<dbReference type="InterPro" id="IPR052935">
    <property type="entry name" value="Mg2+_PAP"/>
</dbReference>
<feature type="domain" description="Phosphatidate phosphatase APP1 catalytic" evidence="4">
    <location>
        <begin position="255"/>
        <end position="399"/>
    </location>
</feature>